<evidence type="ECO:0000313" key="7">
    <source>
        <dbReference type="Proteomes" id="UP000555448"/>
    </source>
</evidence>
<dbReference type="GO" id="GO:0003700">
    <property type="term" value="F:DNA-binding transcription factor activity"/>
    <property type="evidence" value="ECO:0007669"/>
    <property type="project" value="InterPro"/>
</dbReference>
<dbReference type="InterPro" id="IPR000847">
    <property type="entry name" value="LysR_HTH_N"/>
</dbReference>
<evidence type="ECO:0000256" key="1">
    <source>
        <dbReference type="ARBA" id="ARBA00009437"/>
    </source>
</evidence>
<dbReference type="InterPro" id="IPR036390">
    <property type="entry name" value="WH_DNA-bd_sf"/>
</dbReference>
<keyword evidence="2" id="KW-0805">Transcription regulation</keyword>
<dbReference type="PANTHER" id="PTHR30118:SF15">
    <property type="entry name" value="TRANSCRIPTIONAL REGULATORY PROTEIN"/>
    <property type="match status" value="1"/>
</dbReference>
<dbReference type="InterPro" id="IPR036388">
    <property type="entry name" value="WH-like_DNA-bd_sf"/>
</dbReference>
<dbReference type="PROSITE" id="PS50931">
    <property type="entry name" value="HTH_LYSR"/>
    <property type="match status" value="1"/>
</dbReference>
<dbReference type="GO" id="GO:0003677">
    <property type="term" value="F:DNA binding"/>
    <property type="evidence" value="ECO:0007669"/>
    <property type="project" value="UniProtKB-KW"/>
</dbReference>
<proteinExistence type="inferred from homology"/>
<dbReference type="SUPFAM" id="SSF53850">
    <property type="entry name" value="Periplasmic binding protein-like II"/>
    <property type="match status" value="1"/>
</dbReference>
<organism evidence="6 7">
    <name type="scientific">Novosphingobium chloroacetimidivorans</name>
    <dbReference type="NCBI Taxonomy" id="1428314"/>
    <lineage>
        <taxon>Bacteria</taxon>
        <taxon>Pseudomonadati</taxon>
        <taxon>Pseudomonadota</taxon>
        <taxon>Alphaproteobacteria</taxon>
        <taxon>Sphingomonadales</taxon>
        <taxon>Sphingomonadaceae</taxon>
        <taxon>Novosphingobium</taxon>
    </lineage>
</organism>
<sequence length="313" mass="34984">MPIKPNLLNIDLNLLVAFDAMMVENHVSRAAARIGISQPTMSRSLQSLREIFGDVLFERTKEGIRPTPRARDLDRLIRPGLEVIERAIGQKSAFDPAFVKRRFVFAMTDMASYLVVPPVMRALRRLAPSIDIEVRNASPQKALEMAESGTVEFAVGTFDYVPSTIKTLNLQPLQEICIADEANPFLQSCVLDLDLFLSLPHVAVSMEGQHGTPIDIAIETLGYQRRIALTVPHFLAVPSAVVGTDMLAVVVESLLDRLPERSLVKRCKLPLPFEPVMGRIAWHRRFDFDAGHQWMRDLIERTIHEVLFGAPGG</sequence>
<gene>
    <name evidence="6" type="ORF">HNO88_003641</name>
</gene>
<dbReference type="InterPro" id="IPR037402">
    <property type="entry name" value="YidZ_PBP2"/>
</dbReference>
<evidence type="ECO:0000313" key="6">
    <source>
        <dbReference type="EMBL" id="MBB4860298.1"/>
    </source>
</evidence>
<comment type="caution">
    <text evidence="6">The sequence shown here is derived from an EMBL/GenBank/DDBJ whole genome shotgun (WGS) entry which is preliminary data.</text>
</comment>
<dbReference type="Pfam" id="PF03466">
    <property type="entry name" value="LysR_substrate"/>
    <property type="match status" value="1"/>
</dbReference>
<evidence type="ECO:0000259" key="5">
    <source>
        <dbReference type="PROSITE" id="PS50931"/>
    </source>
</evidence>
<dbReference type="PRINTS" id="PR00039">
    <property type="entry name" value="HTHLYSR"/>
</dbReference>
<dbReference type="InterPro" id="IPR005119">
    <property type="entry name" value="LysR_subst-bd"/>
</dbReference>
<reference evidence="6 7" key="1">
    <citation type="submission" date="2020-08" db="EMBL/GenBank/DDBJ databases">
        <title>Functional genomics of gut bacteria from endangered species of beetles.</title>
        <authorList>
            <person name="Carlos-Shanley C."/>
        </authorList>
    </citation>
    <scope>NUCLEOTIDE SEQUENCE [LARGE SCALE GENOMIC DNA]</scope>
    <source>
        <strain evidence="6 7">S00245</strain>
    </source>
</reference>
<protein>
    <submittedName>
        <fullName evidence="6">DNA-binding transcriptional LysR family regulator</fullName>
    </submittedName>
</protein>
<dbReference type="Pfam" id="PF00126">
    <property type="entry name" value="HTH_1"/>
    <property type="match status" value="1"/>
</dbReference>
<name>A0A7W7KDX7_9SPHN</name>
<dbReference type="RefSeq" id="WP_184248833.1">
    <property type="nucleotide sequence ID" value="NZ_JACHLR010000019.1"/>
</dbReference>
<evidence type="ECO:0000256" key="4">
    <source>
        <dbReference type="ARBA" id="ARBA00023163"/>
    </source>
</evidence>
<dbReference type="EMBL" id="JACHLR010000019">
    <property type="protein sequence ID" value="MBB4860298.1"/>
    <property type="molecule type" value="Genomic_DNA"/>
</dbReference>
<keyword evidence="3 6" id="KW-0238">DNA-binding</keyword>
<dbReference type="Proteomes" id="UP000555448">
    <property type="component" value="Unassembled WGS sequence"/>
</dbReference>
<evidence type="ECO:0000256" key="3">
    <source>
        <dbReference type="ARBA" id="ARBA00023125"/>
    </source>
</evidence>
<dbReference type="CDD" id="cd08417">
    <property type="entry name" value="PBP2_Nitroaromatics_like"/>
    <property type="match status" value="1"/>
</dbReference>
<dbReference type="Gene3D" id="1.10.10.10">
    <property type="entry name" value="Winged helix-like DNA-binding domain superfamily/Winged helix DNA-binding domain"/>
    <property type="match status" value="1"/>
</dbReference>
<dbReference type="AlphaFoldDB" id="A0A7W7KDX7"/>
<keyword evidence="7" id="KW-1185">Reference proteome</keyword>
<evidence type="ECO:0000256" key="2">
    <source>
        <dbReference type="ARBA" id="ARBA00023015"/>
    </source>
</evidence>
<comment type="similarity">
    <text evidence="1">Belongs to the LysR transcriptional regulatory family.</text>
</comment>
<dbReference type="Gene3D" id="3.40.190.10">
    <property type="entry name" value="Periplasmic binding protein-like II"/>
    <property type="match status" value="2"/>
</dbReference>
<dbReference type="PANTHER" id="PTHR30118">
    <property type="entry name" value="HTH-TYPE TRANSCRIPTIONAL REGULATOR LEUO-RELATED"/>
    <property type="match status" value="1"/>
</dbReference>
<keyword evidence="4" id="KW-0804">Transcription</keyword>
<dbReference type="InterPro" id="IPR050389">
    <property type="entry name" value="LysR-type_TF"/>
</dbReference>
<feature type="domain" description="HTH lysR-type" evidence="5">
    <location>
        <begin position="10"/>
        <end position="67"/>
    </location>
</feature>
<dbReference type="SUPFAM" id="SSF46785">
    <property type="entry name" value="Winged helix' DNA-binding domain"/>
    <property type="match status" value="1"/>
</dbReference>
<accession>A0A7W7KDX7</accession>